<dbReference type="InterPro" id="IPR000594">
    <property type="entry name" value="ThiF_NAD_FAD-bd"/>
</dbReference>
<feature type="non-terminal residue" evidence="2">
    <location>
        <position position="1"/>
    </location>
</feature>
<dbReference type="Proteomes" id="UP001151582">
    <property type="component" value="Unassembled WGS sequence"/>
</dbReference>
<dbReference type="InterPro" id="IPR045886">
    <property type="entry name" value="ThiF/MoeB/HesA"/>
</dbReference>
<dbReference type="GO" id="GO:0005737">
    <property type="term" value="C:cytoplasm"/>
    <property type="evidence" value="ECO:0007669"/>
    <property type="project" value="TreeGrafter"/>
</dbReference>
<feature type="domain" description="THIF-type NAD/FAD binding fold" evidence="1">
    <location>
        <begin position="17"/>
        <end position="71"/>
    </location>
</feature>
<reference evidence="2" key="1">
    <citation type="submission" date="2022-07" db="EMBL/GenBank/DDBJ databases">
        <title>Phylogenomic reconstructions and comparative analyses of Kickxellomycotina fungi.</title>
        <authorList>
            <person name="Reynolds N.K."/>
            <person name="Stajich J.E."/>
            <person name="Barry K."/>
            <person name="Grigoriev I.V."/>
            <person name="Crous P."/>
            <person name="Smith M.E."/>
        </authorList>
    </citation>
    <scope>NUCLEOTIDE SEQUENCE</scope>
    <source>
        <strain evidence="2">RSA 567</strain>
    </source>
</reference>
<dbReference type="GO" id="GO:0031510">
    <property type="term" value="C:SUMO activating enzyme complex"/>
    <property type="evidence" value="ECO:0007669"/>
    <property type="project" value="TreeGrafter"/>
</dbReference>
<dbReference type="AlphaFoldDB" id="A0A9W8E7F5"/>
<dbReference type="GO" id="GO:0019948">
    <property type="term" value="F:SUMO activating enzyme activity"/>
    <property type="evidence" value="ECO:0007669"/>
    <property type="project" value="TreeGrafter"/>
</dbReference>
<gene>
    <name evidence="2" type="primary">AOS1</name>
    <name evidence="2" type="ORF">H4R34_005130</name>
</gene>
<dbReference type="EC" id="6.2.1.45" evidence="2"/>
<dbReference type="PANTHER" id="PTHR10953:SF162">
    <property type="entry name" value="SUMO-ACTIVATING ENZYME SUBUNIT 1"/>
    <property type="match status" value="1"/>
</dbReference>
<dbReference type="Gene3D" id="3.40.50.720">
    <property type="entry name" value="NAD(P)-binding Rossmann-like Domain"/>
    <property type="match status" value="1"/>
</dbReference>
<dbReference type="OrthoDB" id="10252231at2759"/>
<dbReference type="SUPFAM" id="SSF69572">
    <property type="entry name" value="Activating enzymes of the ubiquitin-like proteins"/>
    <property type="match status" value="1"/>
</dbReference>
<dbReference type="Pfam" id="PF00899">
    <property type="entry name" value="ThiF"/>
    <property type="match status" value="1"/>
</dbReference>
<organism evidence="2 3">
    <name type="scientific">Dimargaris verticillata</name>
    <dbReference type="NCBI Taxonomy" id="2761393"/>
    <lineage>
        <taxon>Eukaryota</taxon>
        <taxon>Fungi</taxon>
        <taxon>Fungi incertae sedis</taxon>
        <taxon>Zoopagomycota</taxon>
        <taxon>Kickxellomycotina</taxon>
        <taxon>Dimargaritomycetes</taxon>
        <taxon>Dimargaritales</taxon>
        <taxon>Dimargaritaceae</taxon>
        <taxon>Dimargaris</taxon>
    </lineage>
</organism>
<dbReference type="GO" id="GO:0004839">
    <property type="term" value="F:ubiquitin activating enzyme activity"/>
    <property type="evidence" value="ECO:0007669"/>
    <property type="project" value="UniProtKB-EC"/>
</dbReference>
<dbReference type="GO" id="GO:0016925">
    <property type="term" value="P:protein sumoylation"/>
    <property type="evidence" value="ECO:0007669"/>
    <property type="project" value="TreeGrafter"/>
</dbReference>
<proteinExistence type="predicted"/>
<evidence type="ECO:0000259" key="1">
    <source>
        <dbReference type="Pfam" id="PF00899"/>
    </source>
</evidence>
<dbReference type="PANTHER" id="PTHR10953">
    <property type="entry name" value="UBIQUITIN-ACTIVATING ENZYME E1"/>
    <property type="match status" value="1"/>
</dbReference>
<keyword evidence="2" id="KW-0436">Ligase</keyword>
<comment type="caution">
    <text evidence="2">The sequence shown here is derived from an EMBL/GenBank/DDBJ whole genome shotgun (WGS) entry which is preliminary data.</text>
</comment>
<protein>
    <submittedName>
        <fullName evidence="2">E1 ubiquitin-activating protein aos1</fullName>
        <ecNumber evidence="2">6.2.1.45</ecNumber>
    </submittedName>
</protein>
<evidence type="ECO:0000313" key="3">
    <source>
        <dbReference type="Proteomes" id="UP001151582"/>
    </source>
</evidence>
<keyword evidence="3" id="KW-1185">Reference proteome</keyword>
<accession>A0A9W8E7F5</accession>
<sequence length="98" mass="10955">MDPTPNHTISKDEVALYDRQIRLWGLDSQQRLRNAHVCVVGLKTCVALELCKNLVLAGIGQLSLYDARQVEQGDQGYLYCLGAVQNDTTGQQLTAMYR</sequence>
<name>A0A9W8E7F5_9FUNG</name>
<evidence type="ECO:0000313" key="2">
    <source>
        <dbReference type="EMBL" id="KAJ1973275.1"/>
    </source>
</evidence>
<dbReference type="InterPro" id="IPR035985">
    <property type="entry name" value="Ubiquitin-activating_enz"/>
</dbReference>
<dbReference type="EMBL" id="JANBQB010000857">
    <property type="protein sequence ID" value="KAJ1973275.1"/>
    <property type="molecule type" value="Genomic_DNA"/>
</dbReference>